<feature type="domain" description="Transglycosylase SLT" evidence="4">
    <location>
        <begin position="27"/>
        <end position="316"/>
    </location>
</feature>
<keyword evidence="2" id="KW-0732">Signal</keyword>
<evidence type="ECO:0000256" key="1">
    <source>
        <dbReference type="SAM" id="MobiDB-lite"/>
    </source>
</evidence>
<dbReference type="InterPro" id="IPR043426">
    <property type="entry name" value="MltB-like"/>
</dbReference>
<dbReference type="PANTHER" id="PTHR30163:SF10">
    <property type="entry name" value="TRANSGLYCOLASE-RELATED"/>
    <property type="match status" value="1"/>
</dbReference>
<sequence length="416" mass="44487">MRIPVAALLALGALTAPASVSASDLSACVPGLRAKALSEGISAATFDANVPQVEADPKLLELLDRQPEFSTPIWDYLAGLVDEERVSDGKAMLAAHADTLARVEAAYGVDPETVVAVWGVESDYGKVFGKRPLLQSLTTLSCMGRRQSFFRGELMATLRIIQAGDVAPEKLVGSWAGAFGHTQFMPSTYRRIAVDFDGDGRRDLVDSIPDALASTANYLKRSGWRERQPWGYEVKLPDGYAGSGGRRNRKPLSSWQAEGIRRVDGVAIALPADTPTALLLPAGREGPAFLVFKNFDAIYSYNAAESYALAISHLSDRLRGRGPLVTPWPTDDPGLSRAERRELQTLLLARGHDIGEVDGIIGTSTRAAIKQEQARLGQAPADGRGGRRILEALRAEAPPADVTPAEGVPAPAVGMP</sequence>
<dbReference type="SUPFAM" id="SSF53955">
    <property type="entry name" value="Lysozyme-like"/>
    <property type="match status" value="1"/>
</dbReference>
<protein>
    <submittedName>
        <fullName evidence="5">Lytic murein transglycosylase</fullName>
    </submittedName>
</protein>
<dbReference type="InterPro" id="IPR011970">
    <property type="entry name" value="MltB_2"/>
</dbReference>
<dbReference type="InterPro" id="IPR036365">
    <property type="entry name" value="PGBD-like_sf"/>
</dbReference>
<dbReference type="SUPFAM" id="SSF47090">
    <property type="entry name" value="PGBD-like"/>
    <property type="match status" value="1"/>
</dbReference>
<dbReference type="AlphaFoldDB" id="A0A7W3YFG7"/>
<dbReference type="InterPro" id="IPR036366">
    <property type="entry name" value="PGBDSf"/>
</dbReference>
<reference evidence="5 6" key="1">
    <citation type="submission" date="2020-07" db="EMBL/GenBank/DDBJ databases">
        <authorList>
            <person name="Xu S."/>
            <person name="Li A."/>
        </authorList>
    </citation>
    <scope>NUCLEOTIDE SEQUENCE [LARGE SCALE GENOMIC DNA]</scope>
    <source>
        <strain evidence="5 6">SG-8</strain>
    </source>
</reference>
<dbReference type="GO" id="GO:0008933">
    <property type="term" value="F:peptidoglycan lytic transglycosylase activity"/>
    <property type="evidence" value="ECO:0007669"/>
    <property type="project" value="TreeGrafter"/>
</dbReference>
<dbReference type="CDD" id="cd13399">
    <property type="entry name" value="Slt35-like"/>
    <property type="match status" value="1"/>
</dbReference>
<evidence type="ECO:0000313" key="5">
    <source>
        <dbReference type="EMBL" id="MBB1089192.1"/>
    </source>
</evidence>
<keyword evidence="6" id="KW-1185">Reference proteome</keyword>
<evidence type="ECO:0000259" key="3">
    <source>
        <dbReference type="Pfam" id="PF01471"/>
    </source>
</evidence>
<dbReference type="InterPro" id="IPR023346">
    <property type="entry name" value="Lysozyme-like_dom_sf"/>
</dbReference>
<dbReference type="InterPro" id="IPR002477">
    <property type="entry name" value="Peptidoglycan-bd-like"/>
</dbReference>
<dbReference type="Pfam" id="PF01471">
    <property type="entry name" value="PG_binding_1"/>
    <property type="match status" value="1"/>
</dbReference>
<name>A0A7W3YFG7_9GAMM</name>
<evidence type="ECO:0000259" key="4">
    <source>
        <dbReference type="Pfam" id="PF13406"/>
    </source>
</evidence>
<comment type="caution">
    <text evidence="5">The sequence shown here is derived from an EMBL/GenBank/DDBJ whole genome shotgun (WGS) entry which is preliminary data.</text>
</comment>
<dbReference type="GO" id="GO:0009253">
    <property type="term" value="P:peptidoglycan catabolic process"/>
    <property type="evidence" value="ECO:0007669"/>
    <property type="project" value="TreeGrafter"/>
</dbReference>
<accession>A0A7W3YFG7</accession>
<dbReference type="Gene3D" id="1.10.530.10">
    <property type="match status" value="1"/>
</dbReference>
<dbReference type="FunFam" id="1.10.8.350:FF:000001">
    <property type="entry name" value="Lytic murein transglycosylase B"/>
    <property type="match status" value="1"/>
</dbReference>
<dbReference type="Pfam" id="PF13406">
    <property type="entry name" value="SLT_2"/>
    <property type="match status" value="1"/>
</dbReference>
<evidence type="ECO:0000313" key="6">
    <source>
        <dbReference type="Proteomes" id="UP000552587"/>
    </source>
</evidence>
<feature type="domain" description="Peptidoglycan binding-like" evidence="3">
    <location>
        <begin position="337"/>
        <end position="393"/>
    </location>
</feature>
<organism evidence="5 6">
    <name type="scientific">Marilutibacter penaei</name>
    <dbReference type="NCBI Taxonomy" id="2759900"/>
    <lineage>
        <taxon>Bacteria</taxon>
        <taxon>Pseudomonadati</taxon>
        <taxon>Pseudomonadota</taxon>
        <taxon>Gammaproteobacteria</taxon>
        <taxon>Lysobacterales</taxon>
        <taxon>Lysobacteraceae</taxon>
        <taxon>Marilutibacter</taxon>
    </lineage>
</organism>
<dbReference type="NCBIfam" id="TIGR02283">
    <property type="entry name" value="MltB_2"/>
    <property type="match status" value="1"/>
</dbReference>
<proteinExistence type="predicted"/>
<dbReference type="Proteomes" id="UP000552587">
    <property type="component" value="Unassembled WGS sequence"/>
</dbReference>
<dbReference type="InterPro" id="IPR031304">
    <property type="entry name" value="SLT_2"/>
</dbReference>
<dbReference type="Gene3D" id="1.10.101.10">
    <property type="entry name" value="PGBD-like superfamily/PGBD"/>
    <property type="match status" value="1"/>
</dbReference>
<feature type="signal peptide" evidence="2">
    <location>
        <begin position="1"/>
        <end position="22"/>
    </location>
</feature>
<evidence type="ECO:0000256" key="2">
    <source>
        <dbReference type="SAM" id="SignalP"/>
    </source>
</evidence>
<dbReference type="PANTHER" id="PTHR30163">
    <property type="entry name" value="MEMBRANE-BOUND LYTIC MUREIN TRANSGLYCOSYLASE B"/>
    <property type="match status" value="1"/>
</dbReference>
<gene>
    <name evidence="5" type="ORF">H4F99_11955</name>
</gene>
<dbReference type="EMBL" id="JACHTE010000008">
    <property type="protein sequence ID" value="MBB1089192.1"/>
    <property type="molecule type" value="Genomic_DNA"/>
</dbReference>
<feature type="chain" id="PRO_5031133366" evidence="2">
    <location>
        <begin position="23"/>
        <end position="416"/>
    </location>
</feature>
<dbReference type="Gene3D" id="1.10.8.350">
    <property type="entry name" value="Bacterial muramidase"/>
    <property type="match status" value="1"/>
</dbReference>
<dbReference type="RefSeq" id="WP_182669971.1">
    <property type="nucleotide sequence ID" value="NZ_JACHTE010000008.1"/>
</dbReference>
<feature type="region of interest" description="Disordered" evidence="1">
    <location>
        <begin position="396"/>
        <end position="416"/>
    </location>
</feature>